<evidence type="ECO:0000313" key="2">
    <source>
        <dbReference type="EMBL" id="QRG08433.1"/>
    </source>
</evidence>
<keyword evidence="3" id="KW-1185">Reference proteome</keyword>
<proteinExistence type="predicted"/>
<dbReference type="AlphaFoldDB" id="A0A974PSF7"/>
<dbReference type="EMBL" id="CP063362">
    <property type="protein sequence ID" value="QRG08433.1"/>
    <property type="molecule type" value="Genomic_DNA"/>
</dbReference>
<evidence type="ECO:0000256" key="1">
    <source>
        <dbReference type="SAM" id="MobiDB-lite"/>
    </source>
</evidence>
<gene>
    <name evidence="2" type="ORF">EZH22_09145</name>
</gene>
<organism evidence="2 3">
    <name type="scientific">Xanthobacter dioxanivorans</name>
    <dbReference type="NCBI Taxonomy" id="2528964"/>
    <lineage>
        <taxon>Bacteria</taxon>
        <taxon>Pseudomonadati</taxon>
        <taxon>Pseudomonadota</taxon>
        <taxon>Alphaproteobacteria</taxon>
        <taxon>Hyphomicrobiales</taxon>
        <taxon>Xanthobacteraceae</taxon>
        <taxon>Xanthobacter</taxon>
    </lineage>
</organism>
<evidence type="ECO:0000313" key="3">
    <source>
        <dbReference type="Proteomes" id="UP000596427"/>
    </source>
</evidence>
<dbReference type="KEGG" id="xdi:EZH22_09145"/>
<dbReference type="RefSeq" id="WP_203195341.1">
    <property type="nucleotide sequence ID" value="NZ_CP063362.1"/>
</dbReference>
<reference evidence="2 3" key="1">
    <citation type="submission" date="2020-10" db="EMBL/GenBank/DDBJ databases">
        <title>Degradation of 1,4-Dioxane by Xanthobacter sp. YN2, via a Novel Group-2 Soluble Di-Iron Monooxygenase.</title>
        <authorList>
            <person name="Ma F."/>
            <person name="Wang Y."/>
            <person name="Yang J."/>
            <person name="Guo H."/>
            <person name="Su D."/>
            <person name="Yu L."/>
        </authorList>
    </citation>
    <scope>NUCLEOTIDE SEQUENCE [LARGE SCALE GENOMIC DNA]</scope>
    <source>
        <strain evidence="2 3">YN2</strain>
    </source>
</reference>
<accession>A0A974PSF7</accession>
<dbReference type="Proteomes" id="UP000596427">
    <property type="component" value="Chromosome"/>
</dbReference>
<name>A0A974PSF7_9HYPH</name>
<evidence type="ECO:0008006" key="4">
    <source>
        <dbReference type="Google" id="ProtNLM"/>
    </source>
</evidence>
<sequence length="129" mass="12895">MTAARPAWRDRTAILAAYLLVLQVLLAGLAAGLSVAPALAAGPDGTICHGARPDPSPADRDGAPLRHVADACCVLGCAAFGPLVAPPSSAGDLPARGPAAASRMDTDRTYLPPPRGGAWSANLARAPPA</sequence>
<protein>
    <recommendedName>
        <fullName evidence="4">DUF2946 domain-containing protein</fullName>
    </recommendedName>
</protein>
<feature type="region of interest" description="Disordered" evidence="1">
    <location>
        <begin position="89"/>
        <end position="129"/>
    </location>
</feature>